<dbReference type="SUPFAM" id="SSF53850">
    <property type="entry name" value="Periplasmic binding protein-like II"/>
    <property type="match status" value="1"/>
</dbReference>
<dbReference type="Pfam" id="PF03466">
    <property type="entry name" value="LysR_substrate"/>
    <property type="match status" value="1"/>
</dbReference>
<name>A0A1X6ZHW3_9RHOB</name>
<dbReference type="GO" id="GO:0003700">
    <property type="term" value="F:DNA-binding transcription factor activity"/>
    <property type="evidence" value="ECO:0007669"/>
    <property type="project" value="InterPro"/>
</dbReference>
<dbReference type="Pfam" id="PF00126">
    <property type="entry name" value="HTH_1"/>
    <property type="match status" value="1"/>
</dbReference>
<accession>A0A1X6ZHW3</accession>
<dbReference type="OrthoDB" id="9798121at2"/>
<evidence type="ECO:0000256" key="2">
    <source>
        <dbReference type="ARBA" id="ARBA00023015"/>
    </source>
</evidence>
<keyword evidence="4" id="KW-0804">Transcription</keyword>
<dbReference type="PRINTS" id="PR00039">
    <property type="entry name" value="HTHLYSR"/>
</dbReference>
<dbReference type="Gene3D" id="1.10.10.10">
    <property type="entry name" value="Winged helix-like DNA-binding domain superfamily/Winged helix DNA-binding domain"/>
    <property type="match status" value="1"/>
</dbReference>
<sequence length="298" mass="32839">MDERLQTLDWAAVQVFLAVAETGSLSAAARRLGQSQPTLGRKVRALEGRLGMTLFLRQPRGLILSEEGRQILGPARRMAEAVGEVALIAAARDDRLAGTCRVTASRMVATRVLPPILARIRAELPQLQVELVASDDTDSLMYREADIALRMYRPVQPDLIARHLGDVTLGAFASRDYLDRMGRPAQVDDLVHHALVGYDRADLILKEMARLGLPPERARFATRCDDQVTYWELVRAGCGIGFGQIPLIRGDAAVEQVLPDLDLPTLPLWIAAHESLRPTPRVSAVWDRLAAGLRSYLA</sequence>
<dbReference type="PANTHER" id="PTHR30537">
    <property type="entry name" value="HTH-TYPE TRANSCRIPTIONAL REGULATOR"/>
    <property type="match status" value="1"/>
</dbReference>
<dbReference type="PROSITE" id="PS50931">
    <property type="entry name" value="HTH_LYSR"/>
    <property type="match status" value="1"/>
</dbReference>
<keyword evidence="3" id="KW-0238">DNA-binding</keyword>
<dbReference type="InterPro" id="IPR036390">
    <property type="entry name" value="WH_DNA-bd_sf"/>
</dbReference>
<dbReference type="GO" id="GO:0043565">
    <property type="term" value="F:sequence-specific DNA binding"/>
    <property type="evidence" value="ECO:0007669"/>
    <property type="project" value="TreeGrafter"/>
</dbReference>
<evidence type="ECO:0000256" key="4">
    <source>
        <dbReference type="ARBA" id="ARBA00023163"/>
    </source>
</evidence>
<protein>
    <submittedName>
        <fullName evidence="6">HTH-type transcriptional regulator DmlR</fullName>
    </submittedName>
</protein>
<dbReference type="SUPFAM" id="SSF46785">
    <property type="entry name" value="Winged helix' DNA-binding domain"/>
    <property type="match status" value="1"/>
</dbReference>
<reference evidence="6 7" key="1">
    <citation type="submission" date="2017-03" db="EMBL/GenBank/DDBJ databases">
        <authorList>
            <person name="Afonso C.L."/>
            <person name="Miller P.J."/>
            <person name="Scott M.A."/>
            <person name="Spackman E."/>
            <person name="Goraichik I."/>
            <person name="Dimitrov K.M."/>
            <person name="Suarez D.L."/>
            <person name="Swayne D.E."/>
        </authorList>
    </citation>
    <scope>NUCLEOTIDE SEQUENCE [LARGE SCALE GENOMIC DNA]</scope>
    <source>
        <strain evidence="6 7">CECT 7751</strain>
    </source>
</reference>
<dbReference type="Proteomes" id="UP000193963">
    <property type="component" value="Unassembled WGS sequence"/>
</dbReference>
<dbReference type="PANTHER" id="PTHR30537:SF3">
    <property type="entry name" value="TRANSCRIPTIONAL REGULATORY PROTEIN"/>
    <property type="match status" value="1"/>
</dbReference>
<dbReference type="InterPro" id="IPR000847">
    <property type="entry name" value="LysR_HTH_N"/>
</dbReference>
<dbReference type="InterPro" id="IPR058163">
    <property type="entry name" value="LysR-type_TF_proteobact-type"/>
</dbReference>
<feature type="domain" description="HTH lysR-type" evidence="5">
    <location>
        <begin position="8"/>
        <end position="65"/>
    </location>
</feature>
<dbReference type="AlphaFoldDB" id="A0A1X6ZHW3"/>
<evidence type="ECO:0000313" key="7">
    <source>
        <dbReference type="Proteomes" id="UP000193963"/>
    </source>
</evidence>
<gene>
    <name evidence="6" type="primary">dmlR_5</name>
    <name evidence="6" type="ORF">PSM7751_02515</name>
</gene>
<dbReference type="EMBL" id="FWFN01000005">
    <property type="protein sequence ID" value="SLN52178.1"/>
    <property type="molecule type" value="Genomic_DNA"/>
</dbReference>
<keyword evidence="7" id="KW-1185">Reference proteome</keyword>
<dbReference type="GO" id="GO:0006351">
    <property type="term" value="P:DNA-templated transcription"/>
    <property type="evidence" value="ECO:0007669"/>
    <property type="project" value="TreeGrafter"/>
</dbReference>
<proteinExistence type="inferred from homology"/>
<evidence type="ECO:0000313" key="6">
    <source>
        <dbReference type="EMBL" id="SLN52178.1"/>
    </source>
</evidence>
<dbReference type="Gene3D" id="3.40.190.290">
    <property type="match status" value="1"/>
</dbReference>
<keyword evidence="2" id="KW-0805">Transcription regulation</keyword>
<comment type="similarity">
    <text evidence="1">Belongs to the LysR transcriptional regulatory family.</text>
</comment>
<organism evidence="6 7">
    <name type="scientific">Pseudooceanicola marinus</name>
    <dbReference type="NCBI Taxonomy" id="396013"/>
    <lineage>
        <taxon>Bacteria</taxon>
        <taxon>Pseudomonadati</taxon>
        <taxon>Pseudomonadota</taxon>
        <taxon>Alphaproteobacteria</taxon>
        <taxon>Rhodobacterales</taxon>
        <taxon>Paracoccaceae</taxon>
        <taxon>Pseudooceanicola</taxon>
    </lineage>
</organism>
<evidence type="ECO:0000256" key="1">
    <source>
        <dbReference type="ARBA" id="ARBA00009437"/>
    </source>
</evidence>
<evidence type="ECO:0000259" key="5">
    <source>
        <dbReference type="PROSITE" id="PS50931"/>
    </source>
</evidence>
<dbReference type="InterPro" id="IPR005119">
    <property type="entry name" value="LysR_subst-bd"/>
</dbReference>
<dbReference type="InterPro" id="IPR036388">
    <property type="entry name" value="WH-like_DNA-bd_sf"/>
</dbReference>
<evidence type="ECO:0000256" key="3">
    <source>
        <dbReference type="ARBA" id="ARBA00023125"/>
    </source>
</evidence>